<dbReference type="PANTHER" id="PTHR11042:SF91">
    <property type="entry name" value="EUKARYOTIC TRANSLATION INITIATION FACTOR 2-ALPHA KINASE"/>
    <property type="match status" value="1"/>
</dbReference>
<gene>
    <name evidence="5" type="primary">WBGene00274921</name>
</gene>
<sequence length="262" mass="29742">MKGVRRIDMFLSIHNGMITANCTMDDGIYGLATAQFPVGYFTQEEFESEFLKKFVPQKFLGAGGFGSVLKALNFMDECSYAVKQIPFKGSEQLMYKKLGEVRALAKLRHEGIVSYNSSWTEEPPVGWQFTDKDDCMFIYVQMELCKESLRHWLDATTDRDVSQAKLWFKQLVSAAGYLHGNEKIHRDINPSNILFSYDGRLKICDLGVVAECAFIDGQEIDKTRTAIGTKKYMAPEQSGSELVELCVYLTSDQDEFVSSYVR</sequence>
<dbReference type="OrthoDB" id="1405469at2759"/>
<dbReference type="InterPro" id="IPR011009">
    <property type="entry name" value="Kinase-like_dom_sf"/>
</dbReference>
<evidence type="ECO:0000256" key="1">
    <source>
        <dbReference type="ARBA" id="ARBA00022679"/>
    </source>
</evidence>
<proteinExistence type="predicted"/>
<dbReference type="InterPro" id="IPR000719">
    <property type="entry name" value="Prot_kinase_dom"/>
</dbReference>
<reference evidence="5" key="2">
    <citation type="submission" date="2022-06" db="UniProtKB">
        <authorList>
            <consortium name="EnsemblMetazoa"/>
        </authorList>
    </citation>
    <scope>IDENTIFICATION</scope>
    <source>
        <strain evidence="5">PS312</strain>
    </source>
</reference>
<dbReference type="GO" id="GO:0005737">
    <property type="term" value="C:cytoplasm"/>
    <property type="evidence" value="ECO:0000318"/>
    <property type="project" value="GO_Central"/>
</dbReference>
<dbReference type="AlphaFoldDB" id="A0A2A6CWA4"/>
<dbReference type="PANTHER" id="PTHR11042">
    <property type="entry name" value="EUKARYOTIC TRANSLATION INITIATION FACTOR 2-ALPHA KINASE EIF2-ALPHA KINASE -RELATED"/>
    <property type="match status" value="1"/>
</dbReference>
<keyword evidence="2" id="KW-0547">Nucleotide-binding</keyword>
<dbReference type="Pfam" id="PF00069">
    <property type="entry name" value="Pkinase"/>
    <property type="match status" value="1"/>
</dbReference>
<dbReference type="InterPro" id="IPR050339">
    <property type="entry name" value="CC_SR_Kinase"/>
</dbReference>
<evidence type="ECO:0000256" key="2">
    <source>
        <dbReference type="ARBA" id="ARBA00022741"/>
    </source>
</evidence>
<keyword evidence="6" id="KW-1185">Reference proteome</keyword>
<dbReference type="GO" id="GO:0005524">
    <property type="term" value="F:ATP binding"/>
    <property type="evidence" value="ECO:0007669"/>
    <property type="project" value="UniProtKB-UniRule"/>
</dbReference>
<evidence type="ECO:0000313" key="5">
    <source>
        <dbReference type="EnsemblMetazoa" id="PPA36552.1"/>
    </source>
</evidence>
<keyword evidence="1" id="KW-0808">Transferase</keyword>
<name>A0A2A6CWA4_PRIPA</name>
<dbReference type="Gene3D" id="3.30.200.20">
    <property type="entry name" value="Phosphorylase Kinase, domain 1"/>
    <property type="match status" value="1"/>
</dbReference>
<dbReference type="SUPFAM" id="SSF56112">
    <property type="entry name" value="Protein kinase-like (PK-like)"/>
    <property type="match status" value="1"/>
</dbReference>
<evidence type="ECO:0000256" key="4">
    <source>
        <dbReference type="ARBA" id="ARBA00022840"/>
    </source>
</evidence>
<dbReference type="InterPro" id="IPR017441">
    <property type="entry name" value="Protein_kinase_ATP_BS"/>
</dbReference>
<dbReference type="GO" id="GO:0017148">
    <property type="term" value="P:negative regulation of translation"/>
    <property type="evidence" value="ECO:0000318"/>
    <property type="project" value="GO_Central"/>
</dbReference>
<accession>A0A2A6CWA4</accession>
<dbReference type="Gene3D" id="1.10.510.10">
    <property type="entry name" value="Transferase(Phosphotransferase) domain 1"/>
    <property type="match status" value="1"/>
</dbReference>
<keyword evidence="3" id="KW-0418">Kinase</keyword>
<evidence type="ECO:0000313" key="6">
    <source>
        <dbReference type="Proteomes" id="UP000005239"/>
    </source>
</evidence>
<dbReference type="PROSITE" id="PS00107">
    <property type="entry name" value="PROTEIN_KINASE_ATP"/>
    <property type="match status" value="1"/>
</dbReference>
<dbReference type="SMART" id="SM00220">
    <property type="entry name" value="S_TKc"/>
    <property type="match status" value="1"/>
</dbReference>
<keyword evidence="4" id="KW-0067">ATP-binding</keyword>
<dbReference type="EnsemblMetazoa" id="PPA36552.1">
    <property type="protein sequence ID" value="PPA36552.1"/>
    <property type="gene ID" value="WBGene00274921"/>
</dbReference>
<organism evidence="5 6">
    <name type="scientific">Pristionchus pacificus</name>
    <name type="common">Parasitic nematode worm</name>
    <dbReference type="NCBI Taxonomy" id="54126"/>
    <lineage>
        <taxon>Eukaryota</taxon>
        <taxon>Metazoa</taxon>
        <taxon>Ecdysozoa</taxon>
        <taxon>Nematoda</taxon>
        <taxon>Chromadorea</taxon>
        <taxon>Rhabditida</taxon>
        <taxon>Rhabditina</taxon>
        <taxon>Diplogasteromorpha</taxon>
        <taxon>Diplogasteroidea</taxon>
        <taxon>Neodiplogasteridae</taxon>
        <taxon>Pristionchus</taxon>
    </lineage>
</organism>
<dbReference type="GO" id="GO:0004694">
    <property type="term" value="F:eukaryotic translation initiation factor 2alpha kinase activity"/>
    <property type="evidence" value="ECO:0000318"/>
    <property type="project" value="GO_Central"/>
</dbReference>
<dbReference type="GO" id="GO:0005634">
    <property type="term" value="C:nucleus"/>
    <property type="evidence" value="ECO:0000318"/>
    <property type="project" value="GO_Central"/>
</dbReference>
<accession>A0A8R1URS5</accession>
<protein>
    <submittedName>
        <fullName evidence="5">Protein kinase domain-containing protein</fullName>
    </submittedName>
</protein>
<reference evidence="6" key="1">
    <citation type="journal article" date="2008" name="Nat. Genet.">
        <title>The Pristionchus pacificus genome provides a unique perspective on nematode lifestyle and parasitism.</title>
        <authorList>
            <person name="Dieterich C."/>
            <person name="Clifton S.W."/>
            <person name="Schuster L.N."/>
            <person name="Chinwalla A."/>
            <person name="Delehaunty K."/>
            <person name="Dinkelacker I."/>
            <person name="Fulton L."/>
            <person name="Fulton R."/>
            <person name="Godfrey J."/>
            <person name="Minx P."/>
            <person name="Mitreva M."/>
            <person name="Roeseler W."/>
            <person name="Tian H."/>
            <person name="Witte H."/>
            <person name="Yang S.P."/>
            <person name="Wilson R.K."/>
            <person name="Sommer R.J."/>
        </authorList>
    </citation>
    <scope>NUCLEOTIDE SEQUENCE [LARGE SCALE GENOMIC DNA]</scope>
    <source>
        <strain evidence="6">PS312</strain>
    </source>
</reference>
<dbReference type="GO" id="GO:0006446">
    <property type="term" value="P:regulation of translational initiation"/>
    <property type="evidence" value="ECO:0000318"/>
    <property type="project" value="GO_Central"/>
</dbReference>
<dbReference type="Proteomes" id="UP000005239">
    <property type="component" value="Unassembled WGS sequence"/>
</dbReference>
<dbReference type="PROSITE" id="PS50011">
    <property type="entry name" value="PROTEIN_KINASE_DOM"/>
    <property type="match status" value="1"/>
</dbReference>
<evidence type="ECO:0000256" key="3">
    <source>
        <dbReference type="ARBA" id="ARBA00022777"/>
    </source>
</evidence>